<sequence length="97" mass="10936">MRIITVRDLRTQTRRMGEWLSDAQEVVVTSNGKPIAILSPVTEDTVESEVMALRQARAIRALSAIQQTSSKLGLNRLSDDDIEQEICAARQDRARRE</sequence>
<name>A0A2T2WCA6_9FIRM</name>
<comment type="similarity">
    <text evidence="1">Belongs to the phD/YefM antitoxin family.</text>
</comment>
<dbReference type="SUPFAM" id="SSF143120">
    <property type="entry name" value="YefM-like"/>
    <property type="match status" value="1"/>
</dbReference>
<dbReference type="AlphaFoldDB" id="A0A2T2WCA6"/>
<comment type="caution">
    <text evidence="2">The sequence shown here is derived from an EMBL/GenBank/DDBJ whole genome shotgun (WGS) entry which is preliminary data.</text>
</comment>
<gene>
    <name evidence="2" type="ORF">C7B45_17730</name>
</gene>
<evidence type="ECO:0000313" key="2">
    <source>
        <dbReference type="EMBL" id="PSR19883.1"/>
    </source>
</evidence>
<evidence type="ECO:0000256" key="1">
    <source>
        <dbReference type="ARBA" id="ARBA00009981"/>
    </source>
</evidence>
<organism evidence="2 3">
    <name type="scientific">Sulfobacillus acidophilus</name>
    <dbReference type="NCBI Taxonomy" id="53633"/>
    <lineage>
        <taxon>Bacteria</taxon>
        <taxon>Bacillati</taxon>
        <taxon>Bacillota</taxon>
        <taxon>Clostridia</taxon>
        <taxon>Eubacteriales</taxon>
        <taxon>Clostridiales Family XVII. Incertae Sedis</taxon>
        <taxon>Sulfobacillus</taxon>
    </lineage>
</organism>
<dbReference type="Proteomes" id="UP000241848">
    <property type="component" value="Unassembled WGS sequence"/>
</dbReference>
<proteinExistence type="inferred from homology"/>
<accession>A0A2T2WCA6</accession>
<dbReference type="InterPro" id="IPR036165">
    <property type="entry name" value="YefM-like_sf"/>
</dbReference>
<evidence type="ECO:0000313" key="3">
    <source>
        <dbReference type="Proteomes" id="UP000241848"/>
    </source>
</evidence>
<reference evidence="2 3" key="1">
    <citation type="journal article" date="2014" name="BMC Genomics">
        <title>Comparison of environmental and isolate Sulfobacillus genomes reveals diverse carbon, sulfur, nitrogen, and hydrogen metabolisms.</title>
        <authorList>
            <person name="Justice N.B."/>
            <person name="Norman A."/>
            <person name="Brown C.T."/>
            <person name="Singh A."/>
            <person name="Thomas B.C."/>
            <person name="Banfield J.F."/>
        </authorList>
    </citation>
    <scope>NUCLEOTIDE SEQUENCE [LARGE SCALE GENOMIC DNA]</scope>
    <source>
        <strain evidence="2">AMDSBA3</strain>
    </source>
</reference>
<protein>
    <submittedName>
        <fullName evidence="2">Prevent-host-death protein</fullName>
    </submittedName>
</protein>
<dbReference type="EMBL" id="PXYV01000126">
    <property type="protein sequence ID" value="PSR19883.1"/>
    <property type="molecule type" value="Genomic_DNA"/>
</dbReference>